<dbReference type="GO" id="GO:0005886">
    <property type="term" value="C:plasma membrane"/>
    <property type="evidence" value="ECO:0007669"/>
    <property type="project" value="UniProtKB-SubCell"/>
</dbReference>
<dbReference type="Proteomes" id="UP000239899">
    <property type="component" value="Unassembled WGS sequence"/>
</dbReference>
<comment type="caution">
    <text evidence="9">The sequence shown here is derived from an EMBL/GenBank/DDBJ whole genome shotgun (WGS) entry which is preliminary data.</text>
</comment>
<feature type="transmembrane region" description="Helical" evidence="8">
    <location>
        <begin position="506"/>
        <end position="539"/>
    </location>
</feature>
<evidence type="ECO:0000256" key="5">
    <source>
        <dbReference type="ARBA" id="ARBA00022989"/>
    </source>
</evidence>
<keyword evidence="10" id="KW-1185">Reference proteome</keyword>
<dbReference type="PANTHER" id="PTHR33281:SF19">
    <property type="entry name" value="VOLTAGE-DEPENDENT ANION CHANNEL-FORMING PROTEIN YNEE"/>
    <property type="match status" value="1"/>
</dbReference>
<dbReference type="PANTHER" id="PTHR33281">
    <property type="entry name" value="UPF0187 PROTEIN YNEE"/>
    <property type="match status" value="1"/>
</dbReference>
<dbReference type="GO" id="GO:0005254">
    <property type="term" value="F:chloride channel activity"/>
    <property type="evidence" value="ECO:0007669"/>
    <property type="project" value="InterPro"/>
</dbReference>
<keyword evidence="5 8" id="KW-1133">Transmembrane helix</keyword>
<keyword evidence="6" id="KW-0406">Ion transport</keyword>
<evidence type="ECO:0000313" key="9">
    <source>
        <dbReference type="EMBL" id="PRW18328.1"/>
    </source>
</evidence>
<evidence type="ECO:0000313" key="10">
    <source>
        <dbReference type="Proteomes" id="UP000239899"/>
    </source>
</evidence>
<keyword evidence="2" id="KW-0813">Transport</keyword>
<evidence type="ECO:0000256" key="6">
    <source>
        <dbReference type="ARBA" id="ARBA00023065"/>
    </source>
</evidence>
<dbReference type="OrthoDB" id="509917at2759"/>
<dbReference type="AlphaFoldDB" id="A0A2P6TBR0"/>
<name>A0A2P6TBR0_CHLSO</name>
<evidence type="ECO:0000256" key="7">
    <source>
        <dbReference type="ARBA" id="ARBA00023136"/>
    </source>
</evidence>
<comment type="subcellular location">
    <subcellularLocation>
        <location evidence="1">Cell membrane</location>
        <topology evidence="1">Multi-pass membrane protein</topology>
    </subcellularLocation>
</comment>
<sequence>MSAAGRASFQALVKAAEQLQQRAERKRGAQAAELHSQAVAKYKEALSLASSGAAAPPADDFAATLFNCAECLQEGAEATVAACAALPDGQLTQAAVQAADARAAALLEESVATYRRVLENGQPRVDALVCCGNALSSWAEVAARSSPAQAVQLLGQAGEAYRAALQREEDALTWSNLADALVQHAALCCEAGQGEQGGALFSEAMQAYQRACGLSDAADGDDVPGLLINWSRGLLTMAQQAQDPAVSMRLLDEAAQRLRQSIDFLRGSDEPLLALGDVLLERGERLAAAGDAAGAAASLQRAVEEGYRQAQRISAASPEAAVGVADVAVQQARLAAAAGDTAAAGQAWAAAEASYAAALQQPETFDLETRSALRYNHACCLARNLVRLYAALIGRSQPQLLPALHRWTAAITPALAAYLRQKQHYLHFLEGLLHPQELSWLRAQALPPIAALQVLSELLEHASLGPWERAQLQDLLNRCDMVVGICERILRQPIPPGYSRHTQRFLMVYLTFLPVAFWPLFGWATLPIMAVLSFLLLAIENIGVHLEEPFR</sequence>
<evidence type="ECO:0000256" key="3">
    <source>
        <dbReference type="ARBA" id="ARBA00022475"/>
    </source>
</evidence>
<gene>
    <name evidence="9" type="ORF">C2E21_9293</name>
</gene>
<dbReference type="InterPro" id="IPR044669">
    <property type="entry name" value="YneE/VCCN1/2-like"/>
</dbReference>
<dbReference type="Pfam" id="PF25539">
    <property type="entry name" value="Bestrophin_2"/>
    <property type="match status" value="1"/>
</dbReference>
<evidence type="ECO:0000256" key="2">
    <source>
        <dbReference type="ARBA" id="ARBA00022448"/>
    </source>
</evidence>
<accession>A0A2P6TBR0</accession>
<evidence type="ECO:0000256" key="4">
    <source>
        <dbReference type="ARBA" id="ARBA00022692"/>
    </source>
</evidence>
<keyword evidence="3" id="KW-1003">Cell membrane</keyword>
<evidence type="ECO:0000256" key="1">
    <source>
        <dbReference type="ARBA" id="ARBA00004651"/>
    </source>
</evidence>
<proteinExistence type="predicted"/>
<dbReference type="EMBL" id="LHPG02000026">
    <property type="protein sequence ID" value="PRW18328.1"/>
    <property type="molecule type" value="Genomic_DNA"/>
</dbReference>
<protein>
    <submittedName>
        <fullName evidence="9">Uncharacterized protein</fullName>
    </submittedName>
</protein>
<reference evidence="9 10" key="1">
    <citation type="journal article" date="2018" name="Plant J.">
        <title>Genome sequences of Chlorella sorokiniana UTEX 1602 and Micractinium conductrix SAG 241.80: implications to maltose excretion by a green alga.</title>
        <authorList>
            <person name="Arriola M.B."/>
            <person name="Velmurugan N."/>
            <person name="Zhang Y."/>
            <person name="Plunkett M.H."/>
            <person name="Hondzo H."/>
            <person name="Barney B.M."/>
        </authorList>
    </citation>
    <scope>NUCLEOTIDE SEQUENCE [LARGE SCALE GENOMIC DNA]</scope>
    <source>
        <strain evidence="10">UTEX 1602</strain>
    </source>
</reference>
<evidence type="ECO:0000256" key="8">
    <source>
        <dbReference type="SAM" id="Phobius"/>
    </source>
</evidence>
<keyword evidence="7 8" id="KW-0472">Membrane</keyword>
<keyword evidence="4 8" id="KW-0812">Transmembrane</keyword>
<organism evidence="9 10">
    <name type="scientific">Chlorella sorokiniana</name>
    <name type="common">Freshwater green alga</name>
    <dbReference type="NCBI Taxonomy" id="3076"/>
    <lineage>
        <taxon>Eukaryota</taxon>
        <taxon>Viridiplantae</taxon>
        <taxon>Chlorophyta</taxon>
        <taxon>core chlorophytes</taxon>
        <taxon>Trebouxiophyceae</taxon>
        <taxon>Chlorellales</taxon>
        <taxon>Chlorellaceae</taxon>
        <taxon>Chlorella clade</taxon>
        <taxon>Chlorella</taxon>
    </lineage>
</organism>